<dbReference type="AlphaFoldDB" id="A0A7X6DT69"/>
<evidence type="ECO:0000313" key="3">
    <source>
        <dbReference type="Proteomes" id="UP000534783"/>
    </source>
</evidence>
<accession>A0A7X6DT69</accession>
<evidence type="ECO:0000313" key="2">
    <source>
        <dbReference type="EMBL" id="NKE72870.1"/>
    </source>
</evidence>
<protein>
    <submittedName>
        <fullName evidence="2">Uncharacterized protein</fullName>
    </submittedName>
</protein>
<comment type="caution">
    <text evidence="2">The sequence shown here is derived from an EMBL/GenBank/DDBJ whole genome shotgun (WGS) entry which is preliminary data.</text>
</comment>
<sequence length="160" mass="17901">MNSNRSLNEEEHLKEIVSLLAAEGRDYLACQVVHLAGILKEGAQSFLPILRWGYLLAKGHLSEREAVSLLTALYAEARSAASGESEGRLLSLLAQSRDGMWLAERLREEIARQEEKRKTNRIPLGGTDERLKEGEGCHEEVDNEGAQKEDDPRVLPRPSR</sequence>
<feature type="region of interest" description="Disordered" evidence="1">
    <location>
        <begin position="113"/>
        <end position="160"/>
    </location>
</feature>
<dbReference type="RefSeq" id="WP_168062806.1">
    <property type="nucleotide sequence ID" value="NZ_VTOW01000004.1"/>
</dbReference>
<feature type="compositionally biased region" description="Basic and acidic residues" evidence="1">
    <location>
        <begin position="127"/>
        <end position="154"/>
    </location>
</feature>
<evidence type="ECO:0000256" key="1">
    <source>
        <dbReference type="SAM" id="MobiDB-lite"/>
    </source>
</evidence>
<dbReference type="EMBL" id="VTOW01000004">
    <property type="protein sequence ID" value="NKE72870.1"/>
    <property type="molecule type" value="Genomic_DNA"/>
</dbReference>
<reference evidence="2 3" key="1">
    <citation type="journal article" date="2020" name="Nature">
        <title>Bacterial chemolithoautotrophy via manganese oxidation.</title>
        <authorList>
            <person name="Yu H."/>
            <person name="Leadbetter J.R."/>
        </authorList>
    </citation>
    <scope>NUCLEOTIDE SEQUENCE [LARGE SCALE GENOMIC DNA]</scope>
    <source>
        <strain evidence="2 3">Mn-1</strain>
    </source>
</reference>
<proteinExistence type="predicted"/>
<organism evidence="2 3">
    <name type="scientific">Candidatus Manganitrophus noduliformans</name>
    <dbReference type="NCBI Taxonomy" id="2606439"/>
    <lineage>
        <taxon>Bacteria</taxon>
        <taxon>Pseudomonadati</taxon>
        <taxon>Nitrospirota</taxon>
        <taxon>Nitrospiria</taxon>
        <taxon>Candidatus Troglogloeales</taxon>
        <taxon>Candidatus Manganitrophaceae</taxon>
        <taxon>Candidatus Manganitrophus</taxon>
    </lineage>
</organism>
<keyword evidence="3" id="KW-1185">Reference proteome</keyword>
<name>A0A7X6DT69_9BACT</name>
<dbReference type="Proteomes" id="UP000534783">
    <property type="component" value="Unassembled WGS sequence"/>
</dbReference>
<gene>
    <name evidence="2" type="ORF">MNODULE_19135</name>
</gene>